<reference evidence="1 2" key="1">
    <citation type="submission" date="2014-03" db="EMBL/GenBank/DDBJ databases">
        <title>Genomics of Bifidobacteria.</title>
        <authorList>
            <person name="Ventura M."/>
            <person name="Milani C."/>
            <person name="Lugli G.A."/>
        </authorList>
    </citation>
    <scope>NUCLEOTIDE SEQUENCE [LARGE SCALE GENOMIC DNA]</scope>
    <source>
        <strain evidence="2">JCM 15918</strain>
    </source>
</reference>
<dbReference type="AlphaFoldDB" id="A0A087DS40"/>
<accession>A0A087DS40</accession>
<dbReference type="Proteomes" id="UP000029091">
    <property type="component" value="Unassembled WGS sequence"/>
</dbReference>
<protein>
    <submittedName>
        <fullName evidence="1">Uncharacterized protein</fullName>
    </submittedName>
</protein>
<comment type="caution">
    <text evidence="1">The sequence shown here is derived from an EMBL/GenBank/DDBJ whole genome shotgun (WGS) entry which is preliminary data.</text>
</comment>
<gene>
    <name evidence="1" type="ORF">BSTER_0922</name>
</gene>
<organism evidence="1 2">
    <name type="scientific">Bifidobacterium adolescentis JCM 15918</name>
    <dbReference type="NCBI Taxonomy" id="1437612"/>
    <lineage>
        <taxon>Bacteria</taxon>
        <taxon>Bacillati</taxon>
        <taxon>Actinomycetota</taxon>
        <taxon>Actinomycetes</taxon>
        <taxon>Bifidobacteriales</taxon>
        <taxon>Bifidobacteriaceae</taxon>
        <taxon>Bifidobacterium</taxon>
    </lineage>
</organism>
<sequence length="291" mass="33132">MDVFKTHVGEGKALMINEENFYLATRERKPYVVDSGGVKSFYAVCPECDNPIQLIGLLRRQQDSLPHRPYGRHIGHDVPGVAVYDEDAYLSCPFSDPGYWRTDRKRKPSNPTGQALYRIMRDRFDRVEYAWRESSGLLLGIKSLRRALTVWRNDKGWLNYGSTYHNLPQMLFFGLPQETLYGQCVSKDSPLASRLAAVDGIFLEPSGFSDSYLRIKTSRFVDVGFVLGARKARVVNDRLTETFLLGVNVEGKPLGSDLVVHTDPVWFSRILNMPDWHENHRLSAMAADVLD</sequence>
<proteinExistence type="predicted"/>
<evidence type="ECO:0000313" key="2">
    <source>
        <dbReference type="Proteomes" id="UP000029091"/>
    </source>
</evidence>
<name>A0A087DS40_BIFAD</name>
<evidence type="ECO:0000313" key="1">
    <source>
        <dbReference type="EMBL" id="KFI98340.1"/>
    </source>
</evidence>
<dbReference type="EMBL" id="JGZQ01000003">
    <property type="protein sequence ID" value="KFI98340.1"/>
    <property type="molecule type" value="Genomic_DNA"/>
</dbReference>